<name>A0AAD8KRZ8_TARER</name>
<feature type="domain" description="Transposase-associated" evidence="4">
    <location>
        <begin position="5"/>
        <end position="78"/>
    </location>
</feature>
<dbReference type="PANTHER" id="PTHR48258:SF10">
    <property type="entry name" value="DUF4218 DOMAIN-CONTAINING PROTEIN"/>
    <property type="match status" value="1"/>
</dbReference>
<dbReference type="Proteomes" id="UP001229421">
    <property type="component" value="Unassembled WGS sequence"/>
</dbReference>
<dbReference type="Pfam" id="PF13960">
    <property type="entry name" value="DUF4218"/>
    <property type="match status" value="1"/>
</dbReference>
<gene>
    <name evidence="5" type="ORF">QVD17_14800</name>
</gene>
<evidence type="ECO:0000259" key="4">
    <source>
        <dbReference type="Pfam" id="PF13963"/>
    </source>
</evidence>
<dbReference type="InterPro" id="IPR029480">
    <property type="entry name" value="Transpos_assoc"/>
</dbReference>
<feature type="domain" description="DUF4216" evidence="2">
    <location>
        <begin position="957"/>
        <end position="1030"/>
    </location>
</feature>
<accession>A0AAD8KRZ8</accession>
<dbReference type="InterPro" id="IPR004242">
    <property type="entry name" value="Transposase_21"/>
</dbReference>
<dbReference type="InterPro" id="IPR025312">
    <property type="entry name" value="DUF4216"/>
</dbReference>
<evidence type="ECO:0008006" key="7">
    <source>
        <dbReference type="Google" id="ProtNLM"/>
    </source>
</evidence>
<evidence type="ECO:0000313" key="5">
    <source>
        <dbReference type="EMBL" id="KAK1426131.1"/>
    </source>
</evidence>
<reference evidence="5" key="1">
    <citation type="journal article" date="2023" name="bioRxiv">
        <title>Improved chromosome-level genome assembly for marigold (Tagetes erecta).</title>
        <authorList>
            <person name="Jiang F."/>
            <person name="Yuan L."/>
            <person name="Wang S."/>
            <person name="Wang H."/>
            <person name="Xu D."/>
            <person name="Wang A."/>
            <person name="Fan W."/>
        </authorList>
    </citation>
    <scope>NUCLEOTIDE SEQUENCE</scope>
    <source>
        <strain evidence="5">WSJ</strain>
        <tissue evidence="5">Leaf</tissue>
    </source>
</reference>
<feature type="compositionally biased region" description="Acidic residues" evidence="1">
    <location>
        <begin position="89"/>
        <end position="104"/>
    </location>
</feature>
<dbReference type="PANTHER" id="PTHR48258">
    <property type="entry name" value="DUF4218 DOMAIN-CONTAINING PROTEIN-RELATED"/>
    <property type="match status" value="1"/>
</dbReference>
<proteinExistence type="predicted"/>
<feature type="domain" description="DUF4218" evidence="3">
    <location>
        <begin position="686"/>
        <end position="792"/>
    </location>
</feature>
<evidence type="ECO:0000313" key="6">
    <source>
        <dbReference type="Proteomes" id="UP001229421"/>
    </source>
</evidence>
<comment type="caution">
    <text evidence="5">The sequence shown here is derived from an EMBL/GenBank/DDBJ whole genome shotgun (WGS) entry which is preliminary data.</text>
</comment>
<evidence type="ECO:0000259" key="2">
    <source>
        <dbReference type="Pfam" id="PF13952"/>
    </source>
</evidence>
<sequence>MTLDKSWTKITNKVDPNFVKGALAFANRGEMYVDTEGRIHCPCRKCVNARKHIPRDVATHIIHNGFDSTYNVWIHHGEHLPGYERDEPNNECEQNENESNDGVDELLHDAFPTSVESEAQNYSDSANLRNNPNVDKLFVDMEKPLYPGCDEFSVLGFLLELMNVKVTCKMTNVSMDMILNLFSRAFKDANLPKNHYEAKKYLRTLGLGYQSIHACKYDCALFWKENEKLENCPVCCSNRYEENNKGKKKPVKVLRYFPITSRLKRLYASRHTAKEMLWHHRDRNKEEGVLRHPADGEAWKHFDKVFPDFANDPRNVRLGLASDGFNPFGAMSLSYSMWPVVLVPYNMPPWKSMVDASFMLTLLIPGRDSPGKDIDVFLRPLVDELKLLWDHKGVETYDCESKKIFNMRAALLWTINDFPAYGYLSGWSTSGYKACPICNEDSSSIRIRDKIAYVGHRRFLPLDHPLRKSRDFNGHKETRLSPKPVNGDDCLRQLEHLTLHHHGKHQSYGGKKRKRDPHVLNWSKKSIFFELPYWPKLLLRHNIDVMHVEKNVCENILGTLLNIEGKTKDTEKARLDLEDMNIRKELHLVKKNDRWVKPQALYVLTREERTQFCNLLKSVRFPDGYAGNLAKNVIADQGKVYGLKSHDCHVLMQRIIPIAIRPFLTKQIRDALIELSQFFKKITEVTLHVRELKSLQEEIVKILCKLERIFPPSFFTIMVHLCVHLPQEAILGGPVQSRWMYPIERYLGHLKRYVRNKAKPEGSIAEGYVVEEAITFCSHYLRGVESKLDKRDLNDDKTSNGARSFALDIFRLNGRGIGKKDVRILPDNIMKKAIWFIFNNCQQIQPYLEEHLQVLQTEHPESSDFSKLQQSKFQEWFSKRIREMYTLNPSQINEELYALSSFPDNRVSLHKGYIVNGVKFIVKSRDDYRQTQNCGVTVPGIFNDVEVDYYGHLDEVIELSFIKGYHVILFKCTWFDINRRNKNVIHEPHFISIDTSKNAYKEDPFIFANQAIQVFYINDSLKPNSHWKIIERITHRHLWDIPDSKNVEDPLEDVNLVREDIVEEIIENVDIQGSNIVIDDFIDDEVDDSDHSMEDFGSELNLDDSDSDKSNNEIEDDESDDDDLLRFLLVSTCSSSILISCSALDDIIRIIHIGLLCVQENVIDRPTMASVIHMLNSFSITLPVPAEPAFFEHSDISAEMPLLHDYSSSAGSKSKSRSQHSVNEISITDFVPR</sequence>
<dbReference type="InterPro" id="IPR025452">
    <property type="entry name" value="DUF4218"/>
</dbReference>
<evidence type="ECO:0000256" key="1">
    <source>
        <dbReference type="SAM" id="MobiDB-lite"/>
    </source>
</evidence>
<dbReference type="EMBL" id="JAUHHV010000004">
    <property type="protein sequence ID" value="KAK1426131.1"/>
    <property type="molecule type" value="Genomic_DNA"/>
</dbReference>
<dbReference type="Pfam" id="PF13952">
    <property type="entry name" value="DUF4216"/>
    <property type="match status" value="1"/>
</dbReference>
<evidence type="ECO:0000259" key="3">
    <source>
        <dbReference type="Pfam" id="PF13960"/>
    </source>
</evidence>
<protein>
    <recommendedName>
        <fullName evidence="7">Transposase</fullName>
    </recommendedName>
</protein>
<dbReference type="Pfam" id="PF13963">
    <property type="entry name" value="Transpos_assoc"/>
    <property type="match status" value="1"/>
</dbReference>
<keyword evidence="6" id="KW-1185">Reference proteome</keyword>
<dbReference type="Pfam" id="PF02992">
    <property type="entry name" value="Transposase_21"/>
    <property type="match status" value="1"/>
</dbReference>
<dbReference type="AlphaFoldDB" id="A0AAD8KRZ8"/>
<feature type="region of interest" description="Disordered" evidence="1">
    <location>
        <begin position="84"/>
        <end position="104"/>
    </location>
</feature>
<feature type="region of interest" description="Disordered" evidence="1">
    <location>
        <begin position="1093"/>
        <end position="1118"/>
    </location>
</feature>
<organism evidence="5 6">
    <name type="scientific">Tagetes erecta</name>
    <name type="common">African marigold</name>
    <dbReference type="NCBI Taxonomy" id="13708"/>
    <lineage>
        <taxon>Eukaryota</taxon>
        <taxon>Viridiplantae</taxon>
        <taxon>Streptophyta</taxon>
        <taxon>Embryophyta</taxon>
        <taxon>Tracheophyta</taxon>
        <taxon>Spermatophyta</taxon>
        <taxon>Magnoliopsida</taxon>
        <taxon>eudicotyledons</taxon>
        <taxon>Gunneridae</taxon>
        <taxon>Pentapetalae</taxon>
        <taxon>asterids</taxon>
        <taxon>campanulids</taxon>
        <taxon>Asterales</taxon>
        <taxon>Asteraceae</taxon>
        <taxon>Asteroideae</taxon>
        <taxon>Heliantheae alliance</taxon>
        <taxon>Tageteae</taxon>
        <taxon>Tagetes</taxon>
    </lineage>
</organism>